<protein>
    <submittedName>
        <fullName evidence="1">Uncharacterized protein</fullName>
    </submittedName>
</protein>
<dbReference type="InterPro" id="IPR036388">
    <property type="entry name" value="WH-like_DNA-bd_sf"/>
</dbReference>
<sequence>MVDSNSKNNALNLIGSFEIKKTSSKRAYKGEYNRMFPAKMSSSNFLSLYTLFLLSNKSEPIYGKQILQEIQDTIDIDVWKPSHGTLYPLLNDMEKNNLIEVVKETPSKKYYTITKLGKKELDLRLDEFKDMLIQSSNFFNKVISKMYNNLNK</sequence>
<reference evidence="1 2" key="1">
    <citation type="submission" date="2022-04" db="EMBL/GenBank/DDBJ databases">
        <title>Genome sequence of C. roseum typestrain.</title>
        <authorList>
            <person name="Poehlein A."/>
            <person name="Schoch T."/>
            <person name="Duerre P."/>
            <person name="Daniel R."/>
        </authorList>
    </citation>
    <scope>NUCLEOTIDE SEQUENCE [LARGE SCALE GENOMIC DNA]</scope>
    <source>
        <strain evidence="1 2">DSM 7320</strain>
        <plasmid evidence="1 2">p330</plasmid>
    </source>
</reference>
<dbReference type="AlphaFoldDB" id="A0A1S8MEX7"/>
<proteinExistence type="predicted"/>
<dbReference type="KEGG" id="crw:CROST_047290"/>
<dbReference type="InterPro" id="IPR036390">
    <property type="entry name" value="WH_DNA-bd_sf"/>
</dbReference>
<keyword evidence="2" id="KW-1185">Reference proteome</keyword>
<dbReference type="SUPFAM" id="SSF46785">
    <property type="entry name" value="Winged helix' DNA-binding domain"/>
    <property type="match status" value="1"/>
</dbReference>
<evidence type="ECO:0000313" key="2">
    <source>
        <dbReference type="Proteomes" id="UP000190951"/>
    </source>
</evidence>
<dbReference type="PANTHER" id="PTHR43252">
    <property type="entry name" value="TRANSCRIPTIONAL REGULATOR YQJI"/>
    <property type="match status" value="1"/>
</dbReference>
<geneLocation type="plasmid" evidence="1 2">
    <name>p330</name>
</geneLocation>
<dbReference type="Pfam" id="PF03551">
    <property type="entry name" value="PadR"/>
    <property type="match status" value="1"/>
</dbReference>
<evidence type="ECO:0000313" key="1">
    <source>
        <dbReference type="EMBL" id="URZ13951.1"/>
    </source>
</evidence>
<keyword evidence="1" id="KW-0614">Plasmid</keyword>
<dbReference type="PANTHER" id="PTHR43252:SF2">
    <property type="entry name" value="TRANSCRIPTION REGULATOR, PADR-LIKE FAMILY"/>
    <property type="match status" value="1"/>
</dbReference>
<dbReference type="Gene3D" id="1.10.10.10">
    <property type="entry name" value="Winged helix-like DNA-binding domain superfamily/Winged helix DNA-binding domain"/>
    <property type="match status" value="1"/>
</dbReference>
<accession>A0A1S8MEX7</accession>
<organism evidence="1 2">
    <name type="scientific">Clostridium felsineum</name>
    <dbReference type="NCBI Taxonomy" id="36839"/>
    <lineage>
        <taxon>Bacteria</taxon>
        <taxon>Bacillati</taxon>
        <taxon>Bacillota</taxon>
        <taxon>Clostridia</taxon>
        <taxon>Eubacteriales</taxon>
        <taxon>Clostridiaceae</taxon>
        <taxon>Clostridium</taxon>
    </lineage>
</organism>
<dbReference type="Proteomes" id="UP000190951">
    <property type="component" value="Plasmid p330"/>
</dbReference>
<name>A0A1S8MEX7_9CLOT</name>
<dbReference type="InterPro" id="IPR005149">
    <property type="entry name" value="Tscrpt_reg_PadR_N"/>
</dbReference>
<dbReference type="STRING" id="84029.CROST_32160"/>
<gene>
    <name evidence="1" type="ORF">CROST_047290</name>
</gene>
<dbReference type="EMBL" id="CP096984">
    <property type="protein sequence ID" value="URZ13951.1"/>
    <property type="molecule type" value="Genomic_DNA"/>
</dbReference>
<dbReference type="RefSeq" id="WP_077832513.1">
    <property type="nucleotide sequence ID" value="NZ_CP096984.1"/>
</dbReference>